<organism evidence="1 2">
    <name type="scientific">Clavibacter michiganensis subsp. michiganensis</name>
    <dbReference type="NCBI Taxonomy" id="33013"/>
    <lineage>
        <taxon>Bacteria</taxon>
        <taxon>Bacillati</taxon>
        <taxon>Actinomycetota</taxon>
        <taxon>Actinomycetes</taxon>
        <taxon>Micrococcales</taxon>
        <taxon>Microbacteriaceae</taxon>
        <taxon>Clavibacter</taxon>
    </lineage>
</organism>
<evidence type="ECO:0000313" key="1">
    <source>
        <dbReference type="EMBL" id="OUE04321.1"/>
    </source>
</evidence>
<keyword evidence="2" id="KW-1185">Reference proteome</keyword>
<dbReference type="AlphaFoldDB" id="A0A251XLJ6"/>
<name>A0A251XLJ6_CLAMM</name>
<reference evidence="1 2" key="1">
    <citation type="submission" date="2016-08" db="EMBL/GenBank/DDBJ databases">
        <title>Genome sequence of Clavibacter michiganensis subsp. michiganensis strain CASJ007.</title>
        <authorList>
            <person name="Thapa S.P."/>
            <person name="Coaker G."/>
        </authorList>
    </citation>
    <scope>NUCLEOTIDE SEQUENCE [LARGE SCALE GENOMIC DNA]</scope>
    <source>
        <strain evidence="1">CASJ007</strain>
    </source>
</reference>
<gene>
    <name evidence="1" type="ORF">CMMCAS07_05195</name>
</gene>
<sequence>MIDSLGGGLGQGALNADQYGEATQAGTTYEIVYADAGYQVARRTQ</sequence>
<dbReference type="EMBL" id="MDHH01000001">
    <property type="protein sequence ID" value="OUE04321.1"/>
    <property type="molecule type" value="Genomic_DNA"/>
</dbReference>
<evidence type="ECO:0000313" key="2">
    <source>
        <dbReference type="Proteomes" id="UP000195062"/>
    </source>
</evidence>
<proteinExistence type="predicted"/>
<protein>
    <submittedName>
        <fullName evidence="1">Uncharacterized protein</fullName>
    </submittedName>
</protein>
<dbReference type="Proteomes" id="UP000195062">
    <property type="component" value="Unassembled WGS sequence"/>
</dbReference>
<comment type="caution">
    <text evidence="1">The sequence shown here is derived from an EMBL/GenBank/DDBJ whole genome shotgun (WGS) entry which is preliminary data.</text>
</comment>
<accession>A0A251XLJ6</accession>